<evidence type="ECO:0000256" key="1">
    <source>
        <dbReference type="ARBA" id="ARBA00005384"/>
    </source>
</evidence>
<dbReference type="SMART" id="SM00345">
    <property type="entry name" value="HTH_GNTR"/>
    <property type="match status" value="1"/>
</dbReference>
<evidence type="ECO:0000313" key="8">
    <source>
        <dbReference type="Proteomes" id="UP000254701"/>
    </source>
</evidence>
<evidence type="ECO:0000256" key="4">
    <source>
        <dbReference type="ARBA" id="ARBA00023125"/>
    </source>
</evidence>
<evidence type="ECO:0000256" key="3">
    <source>
        <dbReference type="ARBA" id="ARBA00023015"/>
    </source>
</evidence>
<dbReference type="InterPro" id="IPR000524">
    <property type="entry name" value="Tscrpt_reg_HTH_GntR"/>
</dbReference>
<protein>
    <submittedName>
        <fullName evidence="7">Uncharacterized HTH-type transcriptional regulator ydcR</fullName>
    </submittedName>
</protein>
<keyword evidence="4" id="KW-0238">DNA-binding</keyword>
<dbReference type="GO" id="GO:0030170">
    <property type="term" value="F:pyridoxal phosphate binding"/>
    <property type="evidence" value="ECO:0007669"/>
    <property type="project" value="InterPro"/>
</dbReference>
<dbReference type="InterPro" id="IPR036390">
    <property type="entry name" value="WH_DNA-bd_sf"/>
</dbReference>
<dbReference type="PANTHER" id="PTHR46577">
    <property type="entry name" value="HTH-TYPE TRANSCRIPTIONAL REGULATORY PROTEIN GABR"/>
    <property type="match status" value="1"/>
</dbReference>
<sequence>MTVNIWSPSISKADGPLYLAIADALSVDIASGRLPGGFRLPPQRTLAAQLGIDFTTVSRAYAEARKRGLVEGRVGQGTYVRMRRPSGSSTTVTGVVDMSMNLPPRFDDPELAARMWDSIAELQTGDGLGLLMRYQEAGGTLRDRAAGAMWLAPRLGDVGPGRLMVCPGAQGALLALLGALAAPGETICAEALTYPGLLAVAEHLRIGVTGVAMDGEGLIAEAFEDVCRKRAPKLLYCTPTLHNPTTTTLSQARRERIVAIARRHDVLIVEDDAYGALPVNPVATFATLAPEITYHIAGLAKCVAPALRVAYVVVPQERTVVQLAGAIRATAGMASPLTAALATRWIETGVAQSVLAAIRAETRQRQAIASQLLPPTLAQANAEGFHVWLKLSEDWNRSDFAARLRSVGIGVVTSDAFSVSGPAPEAVRLGLGAASNQASLAASLKTVADLLVQQSAMSAMVV</sequence>
<dbReference type="Pfam" id="PF00392">
    <property type="entry name" value="GntR"/>
    <property type="match status" value="1"/>
</dbReference>
<evidence type="ECO:0000256" key="2">
    <source>
        <dbReference type="ARBA" id="ARBA00022898"/>
    </source>
</evidence>
<proteinExistence type="inferred from homology"/>
<comment type="similarity">
    <text evidence="1">In the C-terminal section; belongs to the class-I pyridoxal-phosphate-dependent aminotransferase family.</text>
</comment>
<dbReference type="GO" id="GO:0003677">
    <property type="term" value="F:DNA binding"/>
    <property type="evidence" value="ECO:0007669"/>
    <property type="project" value="UniProtKB-KW"/>
</dbReference>
<dbReference type="InterPro" id="IPR051446">
    <property type="entry name" value="HTH_trans_reg/aminotransferase"/>
</dbReference>
<dbReference type="InterPro" id="IPR015421">
    <property type="entry name" value="PyrdxlP-dep_Trfase_major"/>
</dbReference>
<dbReference type="CDD" id="cd00609">
    <property type="entry name" value="AAT_like"/>
    <property type="match status" value="1"/>
</dbReference>
<gene>
    <name evidence="7" type="primary">ydcR_2</name>
    <name evidence="7" type="ORF">NCTC10684_05687</name>
</gene>
<dbReference type="AlphaFoldDB" id="A0A381IPY8"/>
<dbReference type="GO" id="GO:0003700">
    <property type="term" value="F:DNA-binding transcription factor activity"/>
    <property type="evidence" value="ECO:0007669"/>
    <property type="project" value="InterPro"/>
</dbReference>
<name>A0A381IPY8_AMIAI</name>
<dbReference type="InterPro" id="IPR004839">
    <property type="entry name" value="Aminotransferase_I/II_large"/>
</dbReference>
<dbReference type="InterPro" id="IPR015424">
    <property type="entry name" value="PyrdxlP-dep_Trfase"/>
</dbReference>
<dbReference type="OrthoDB" id="9794015at2"/>
<dbReference type="Gene3D" id="3.40.640.10">
    <property type="entry name" value="Type I PLP-dependent aspartate aminotransferase-like (Major domain)"/>
    <property type="match status" value="1"/>
</dbReference>
<feature type="domain" description="HTH gntR-type" evidence="6">
    <location>
        <begin position="15"/>
        <end position="83"/>
    </location>
</feature>
<dbReference type="RefSeq" id="WP_115734715.1">
    <property type="nucleotide sequence ID" value="NZ_BAAAVY010000037.1"/>
</dbReference>
<organism evidence="7 8">
    <name type="scientific">Aminobacter aminovorans</name>
    <name type="common">Chelatobacter heintzii</name>
    <dbReference type="NCBI Taxonomy" id="83263"/>
    <lineage>
        <taxon>Bacteria</taxon>
        <taxon>Pseudomonadati</taxon>
        <taxon>Pseudomonadota</taxon>
        <taxon>Alphaproteobacteria</taxon>
        <taxon>Hyphomicrobiales</taxon>
        <taxon>Phyllobacteriaceae</taxon>
        <taxon>Aminobacter</taxon>
    </lineage>
</organism>
<dbReference type="Pfam" id="PF00155">
    <property type="entry name" value="Aminotran_1_2"/>
    <property type="match status" value="1"/>
</dbReference>
<dbReference type="Gene3D" id="1.10.10.10">
    <property type="entry name" value="Winged helix-like DNA-binding domain superfamily/Winged helix DNA-binding domain"/>
    <property type="match status" value="1"/>
</dbReference>
<dbReference type="CDD" id="cd07377">
    <property type="entry name" value="WHTH_GntR"/>
    <property type="match status" value="1"/>
</dbReference>
<dbReference type="PANTHER" id="PTHR46577:SF1">
    <property type="entry name" value="HTH-TYPE TRANSCRIPTIONAL REGULATORY PROTEIN GABR"/>
    <property type="match status" value="1"/>
</dbReference>
<evidence type="ECO:0000259" key="6">
    <source>
        <dbReference type="PROSITE" id="PS50949"/>
    </source>
</evidence>
<evidence type="ECO:0000256" key="5">
    <source>
        <dbReference type="ARBA" id="ARBA00023163"/>
    </source>
</evidence>
<accession>A0A381IPY8</accession>
<reference evidence="7 8" key="1">
    <citation type="submission" date="2018-06" db="EMBL/GenBank/DDBJ databases">
        <authorList>
            <consortium name="Pathogen Informatics"/>
            <person name="Doyle S."/>
        </authorList>
    </citation>
    <scope>NUCLEOTIDE SEQUENCE [LARGE SCALE GENOMIC DNA]</scope>
    <source>
        <strain evidence="7 8">NCTC10684</strain>
    </source>
</reference>
<keyword evidence="3" id="KW-0805">Transcription regulation</keyword>
<keyword evidence="2" id="KW-0663">Pyridoxal phosphate</keyword>
<dbReference type="SUPFAM" id="SSF46785">
    <property type="entry name" value="Winged helix' DNA-binding domain"/>
    <property type="match status" value="1"/>
</dbReference>
<dbReference type="SUPFAM" id="SSF53383">
    <property type="entry name" value="PLP-dependent transferases"/>
    <property type="match status" value="1"/>
</dbReference>
<dbReference type="Proteomes" id="UP000254701">
    <property type="component" value="Unassembled WGS sequence"/>
</dbReference>
<dbReference type="InterPro" id="IPR036388">
    <property type="entry name" value="WH-like_DNA-bd_sf"/>
</dbReference>
<dbReference type="EMBL" id="UFSM01000004">
    <property type="protein sequence ID" value="SUY29454.1"/>
    <property type="molecule type" value="Genomic_DNA"/>
</dbReference>
<evidence type="ECO:0000313" key="7">
    <source>
        <dbReference type="EMBL" id="SUY29454.1"/>
    </source>
</evidence>
<dbReference type="PROSITE" id="PS50949">
    <property type="entry name" value="HTH_GNTR"/>
    <property type="match status" value="1"/>
</dbReference>
<keyword evidence="5" id="KW-0804">Transcription</keyword>